<dbReference type="Pfam" id="PF06032">
    <property type="entry name" value="S-Me-THD_N"/>
    <property type="match status" value="1"/>
</dbReference>
<evidence type="ECO:0000259" key="2">
    <source>
        <dbReference type="Pfam" id="PF05378"/>
    </source>
</evidence>
<dbReference type="InterPro" id="IPR043129">
    <property type="entry name" value="ATPase_NBD"/>
</dbReference>
<evidence type="ECO:0008006" key="7">
    <source>
        <dbReference type="Google" id="ProtNLM"/>
    </source>
</evidence>
<dbReference type="InterPro" id="IPR010318">
    <property type="entry name" value="S-Me-THD_N"/>
</dbReference>
<comment type="caution">
    <text evidence="5">The sequence shown here is derived from an EMBL/GenBank/DDBJ whole genome shotgun (WGS) entry which is preliminary data.</text>
</comment>
<dbReference type="PANTHER" id="PTHR11365">
    <property type="entry name" value="5-OXOPROLINASE RELATED"/>
    <property type="match status" value="1"/>
</dbReference>
<dbReference type="AlphaFoldDB" id="A0A3E2HQ95"/>
<organism evidence="5 6">
    <name type="scientific">Scytalidium lignicola</name>
    <name type="common">Hyphomycete</name>
    <dbReference type="NCBI Taxonomy" id="5539"/>
    <lineage>
        <taxon>Eukaryota</taxon>
        <taxon>Fungi</taxon>
        <taxon>Dikarya</taxon>
        <taxon>Ascomycota</taxon>
        <taxon>Pezizomycotina</taxon>
        <taxon>Leotiomycetes</taxon>
        <taxon>Leotiomycetes incertae sedis</taxon>
        <taxon>Scytalidium</taxon>
    </lineage>
</organism>
<dbReference type="Proteomes" id="UP000258309">
    <property type="component" value="Unassembled WGS sequence"/>
</dbReference>
<evidence type="ECO:0000313" key="5">
    <source>
        <dbReference type="EMBL" id="RFU35526.1"/>
    </source>
</evidence>
<dbReference type="SUPFAM" id="SSF53067">
    <property type="entry name" value="Actin-like ATPase domain"/>
    <property type="match status" value="2"/>
</dbReference>
<dbReference type="InterPro" id="IPR048350">
    <property type="entry name" value="S-Me-THD-like_C"/>
</dbReference>
<dbReference type="InterPro" id="IPR002821">
    <property type="entry name" value="Hydantoinase_A"/>
</dbReference>
<evidence type="ECO:0000259" key="4">
    <source>
        <dbReference type="Pfam" id="PF20906"/>
    </source>
</evidence>
<dbReference type="PANTHER" id="PTHR11365:SF10">
    <property type="entry name" value="HYDANTOINASE_OXOPROLINASE"/>
    <property type="match status" value="1"/>
</dbReference>
<sequence>MGSIMRKVYRLGVDVGGTNTDAALICITESPGEACLTTQVVATKKTPTTADVTLGICEAIRVVLKETGVPRSDILSVNIGTTHFINAVIQADESKLNRVAVLRLCGPFCREVPPFAGFPQRLRNVVEGYVGYLDGGLEIDGRVIAEINEQEVVKHAAAIREGCITAIVVIGVFSALDTATVTQEEQVKRILLEQIPDADIVCSRDIGRVGFIERENETILNASILGVGRHTISGFEAATRDLDLHCPLYLTQNDGTVIDAVAARKNGDIDPKTSQVVMVDIGGTTSDFAALSPSGFPRQSNATVSIAGVRTAFSMPEVLSIGLGGGSLVHEDGTVGPTSVGYALTTESQCFGGQTLTATDIVVASGADESINPGWEHGISQGIIERARLDIKRQLQRGVELMRTSDTDNVILLVVGGGSVLQMDDIHGIKKCIRPPFHDCANAVGAAIAKISGDVDIIIIPGAKTHEEIEADLKSQAIVSAIENGAQHASVEVVELDVIPIQYVTNNAVRGVAKAVGELGRDSSFTVHTGSVHFEIPQAAPKPIKKQIHTSSKAPLTIIEQELEIYTPEVSKATGEWFVSEIDLAFIAEGVGIFGTGGGGSTYATLMNSIDVLGTITKGRMRIIEAEAAFNGSHIALVAGVGSPSVSNERLAGSTEFPAALTSLAKYHGIEKYAGLMHPEIGGGNGMCGFGTAAAMDIPVIDADTMGRAFPRVDMSLPYLYGACAPYPAVVADARSNSQIIAFADSARRMENLMRTTCVELGHGAAVAMSIPGTAVRDNCCHNTLSMSWYVGRSIYLARRQKRDVVAAVIQTWPGSKLLYTGKVTSFSKTVSGGWTTGMCVIYPDTETHERGTARDDSRPMVLQYQNEFLYAALRNSDLSLEPVCTTPDMVTVLDQDGSAIATNELRYGLRVSVIAMPAHPLWFAPKAMKESSPQAFGLDMPYTSYGGMWEEPPSVIREFGK</sequence>
<dbReference type="Gene3D" id="2.40.390.10">
    <property type="entry name" value="CV3147-like"/>
    <property type="match status" value="1"/>
</dbReference>
<dbReference type="InterPro" id="IPR027479">
    <property type="entry name" value="S-Me-THD_N_sf"/>
</dbReference>
<accession>A0A3E2HQ95</accession>
<feature type="domain" description="S-Me-THD N-terminal" evidence="3">
    <location>
        <begin position="583"/>
        <end position="741"/>
    </location>
</feature>
<feature type="non-terminal residue" evidence="5">
    <location>
        <position position="1"/>
    </location>
</feature>
<dbReference type="Gene3D" id="3.30.420.40">
    <property type="match status" value="1"/>
</dbReference>
<reference evidence="5 6" key="1">
    <citation type="submission" date="2018-05" db="EMBL/GenBank/DDBJ databases">
        <title>Draft genome sequence of Scytalidium lignicola DSM 105466, a ubiquitous saprotrophic fungus.</title>
        <authorList>
            <person name="Buettner E."/>
            <person name="Gebauer A.M."/>
            <person name="Hofrichter M."/>
            <person name="Liers C."/>
            <person name="Kellner H."/>
        </authorList>
    </citation>
    <scope>NUCLEOTIDE SEQUENCE [LARGE SCALE GENOMIC DNA]</scope>
    <source>
        <strain evidence="5 6">DSM 105466</strain>
    </source>
</reference>
<dbReference type="InterPro" id="IPR008040">
    <property type="entry name" value="Hydant_A_N"/>
</dbReference>
<proteinExistence type="predicted"/>
<dbReference type="InterPro" id="IPR024071">
    <property type="entry name" value="S-Me-THD_C_sf"/>
</dbReference>
<dbReference type="InterPro" id="IPR045079">
    <property type="entry name" value="Oxoprolinase-like"/>
</dbReference>
<dbReference type="Pfam" id="PF05378">
    <property type="entry name" value="Hydant_A_N"/>
    <property type="match status" value="1"/>
</dbReference>
<evidence type="ECO:0000259" key="1">
    <source>
        <dbReference type="Pfam" id="PF01968"/>
    </source>
</evidence>
<dbReference type="OrthoDB" id="5404895at2759"/>
<protein>
    <recommendedName>
        <fullName evidence="7">Hydantoinase/oxoprolinase N-terminal domain-containing protein</fullName>
    </recommendedName>
</protein>
<dbReference type="GO" id="GO:0016787">
    <property type="term" value="F:hydrolase activity"/>
    <property type="evidence" value="ECO:0007669"/>
    <property type="project" value="InterPro"/>
</dbReference>
<feature type="domain" description="Hydantoinase A/oxoprolinase" evidence="1">
    <location>
        <begin position="214"/>
        <end position="366"/>
    </location>
</feature>
<dbReference type="SUPFAM" id="SSF160991">
    <property type="entry name" value="CV3147-like"/>
    <property type="match status" value="1"/>
</dbReference>
<evidence type="ECO:0000259" key="3">
    <source>
        <dbReference type="Pfam" id="PF06032"/>
    </source>
</evidence>
<dbReference type="Pfam" id="PF20906">
    <property type="entry name" value="S-Me-THD_C"/>
    <property type="match status" value="1"/>
</dbReference>
<feature type="non-terminal residue" evidence="5">
    <location>
        <position position="962"/>
    </location>
</feature>
<evidence type="ECO:0000313" key="6">
    <source>
        <dbReference type="Proteomes" id="UP000258309"/>
    </source>
</evidence>
<keyword evidence="6" id="KW-1185">Reference proteome</keyword>
<dbReference type="Pfam" id="PF01968">
    <property type="entry name" value="Hydantoinase_A"/>
    <property type="match status" value="1"/>
</dbReference>
<dbReference type="EMBL" id="NCSJ02000007">
    <property type="protein sequence ID" value="RFU35526.1"/>
    <property type="molecule type" value="Genomic_DNA"/>
</dbReference>
<gene>
    <name evidence="5" type="ORF">B7463_g800</name>
</gene>
<name>A0A3E2HQ95_SCYLI</name>
<dbReference type="Gene3D" id="3.40.1610.10">
    <property type="entry name" value="CV3147-like domain"/>
    <property type="match status" value="1"/>
</dbReference>
<feature type="domain" description="S-Me-THD-like C-terminal" evidence="4">
    <location>
        <begin position="747"/>
        <end position="945"/>
    </location>
</feature>
<feature type="domain" description="Hydantoinase/oxoprolinase N-terminal" evidence="2">
    <location>
        <begin position="10"/>
        <end position="193"/>
    </location>
</feature>